<keyword evidence="5" id="KW-1185">Reference proteome</keyword>
<evidence type="ECO:0000256" key="2">
    <source>
        <dbReference type="ARBA" id="ARBA00023125"/>
    </source>
</evidence>
<dbReference type="InterPro" id="IPR041468">
    <property type="entry name" value="HTH_ParB/Spo0J"/>
</dbReference>
<dbReference type="Gene3D" id="3.90.1530.30">
    <property type="match status" value="1"/>
</dbReference>
<evidence type="ECO:0000256" key="1">
    <source>
        <dbReference type="ARBA" id="ARBA00006295"/>
    </source>
</evidence>
<dbReference type="PANTHER" id="PTHR33375:SF7">
    <property type="entry name" value="CHROMOSOME 2-PARTITIONING PROTEIN PARB-RELATED"/>
    <property type="match status" value="1"/>
</dbReference>
<evidence type="ECO:0000313" key="5">
    <source>
        <dbReference type="Proteomes" id="UP000622533"/>
    </source>
</evidence>
<dbReference type="GO" id="GO:0007059">
    <property type="term" value="P:chromosome segregation"/>
    <property type="evidence" value="ECO:0007669"/>
    <property type="project" value="TreeGrafter"/>
</dbReference>
<name>A0A8J7AHP3_DESMC</name>
<dbReference type="GO" id="GO:0003677">
    <property type="term" value="F:DNA binding"/>
    <property type="evidence" value="ECO:0007669"/>
    <property type="project" value="UniProtKB-KW"/>
</dbReference>
<accession>A0A8J7AHP3</accession>
<dbReference type="PANTHER" id="PTHR33375">
    <property type="entry name" value="CHROMOSOME-PARTITIONING PROTEIN PARB-RELATED"/>
    <property type="match status" value="1"/>
</dbReference>
<dbReference type="InterPro" id="IPR003115">
    <property type="entry name" value="ParB_N"/>
</dbReference>
<keyword evidence="2" id="KW-0238">DNA-binding</keyword>
<dbReference type="AlphaFoldDB" id="A0A8J7AHP3"/>
<dbReference type="FunFam" id="3.90.1530.30:FF:000001">
    <property type="entry name" value="Chromosome partitioning protein ParB"/>
    <property type="match status" value="1"/>
</dbReference>
<dbReference type="InterPro" id="IPR004437">
    <property type="entry name" value="ParB/RepB/Spo0J"/>
</dbReference>
<gene>
    <name evidence="4" type="ORF">IQ276_33545</name>
</gene>
<dbReference type="NCBIfam" id="TIGR00180">
    <property type="entry name" value="parB_part"/>
    <property type="match status" value="1"/>
</dbReference>
<reference evidence="4" key="1">
    <citation type="submission" date="2020-10" db="EMBL/GenBank/DDBJ databases">
        <authorList>
            <person name="Castelo-Branco R."/>
            <person name="Eusebio N."/>
            <person name="Adriana R."/>
            <person name="Vieira A."/>
            <person name="Brugerolle De Fraissinette N."/>
            <person name="Rezende De Castro R."/>
            <person name="Schneider M.P."/>
            <person name="Vasconcelos V."/>
            <person name="Leao P.N."/>
        </authorList>
    </citation>
    <scope>NUCLEOTIDE SEQUENCE</scope>
    <source>
        <strain evidence="4">LEGE 12446</strain>
    </source>
</reference>
<dbReference type="Pfam" id="PF17762">
    <property type="entry name" value="HTH_ParB"/>
    <property type="match status" value="1"/>
</dbReference>
<organism evidence="4 5">
    <name type="scientific">Desmonostoc muscorum LEGE 12446</name>
    <dbReference type="NCBI Taxonomy" id="1828758"/>
    <lineage>
        <taxon>Bacteria</taxon>
        <taxon>Bacillati</taxon>
        <taxon>Cyanobacteriota</taxon>
        <taxon>Cyanophyceae</taxon>
        <taxon>Nostocales</taxon>
        <taxon>Nostocaceae</taxon>
        <taxon>Desmonostoc</taxon>
    </lineage>
</organism>
<evidence type="ECO:0000259" key="3">
    <source>
        <dbReference type="SMART" id="SM00470"/>
    </source>
</evidence>
<dbReference type="SUPFAM" id="SSF110849">
    <property type="entry name" value="ParB/Sulfiredoxin"/>
    <property type="match status" value="1"/>
</dbReference>
<dbReference type="RefSeq" id="WP_193924302.1">
    <property type="nucleotide sequence ID" value="NZ_JADEXS020000002.1"/>
</dbReference>
<evidence type="ECO:0000313" key="4">
    <source>
        <dbReference type="EMBL" id="MBE9027163.1"/>
    </source>
</evidence>
<dbReference type="Proteomes" id="UP000622533">
    <property type="component" value="Unassembled WGS sequence"/>
</dbReference>
<dbReference type="InterPro" id="IPR050336">
    <property type="entry name" value="Chromosome_partition/occlusion"/>
</dbReference>
<dbReference type="InterPro" id="IPR036086">
    <property type="entry name" value="ParB/Sulfiredoxin_sf"/>
</dbReference>
<sequence length="317" mass="36536">MAKRRLSMADEMEFPNKTRQFLDLVGVTNNPQLSENQSIEQSLLITQIHLAAHQPRRYFSIQGMESLVASIREHGILQPLLVRPLESGNYELIAGERRYRAAQTLGIEQVPVIIRHLNDQDAFQVALLENLQREDLNPVEETEAILQLLSIRLECSQGEVISLLNHIANLQKQKTEITNNVVRNQWEMVEKIFSVIGRVTPDSFRSHRLPLLNLPKDVLEILRQGQLEYTKARIIAQLKDEDQRHQLIVKTIEENLSVRDIKSYIQSVQPPKSSQPNILTNRMKEAYQRVKQAKVWEDPNKAKVLEKLLGQIEALLE</sequence>
<comment type="caution">
    <text evidence="4">The sequence shown here is derived from an EMBL/GenBank/DDBJ whole genome shotgun (WGS) entry which is preliminary data.</text>
</comment>
<dbReference type="SUPFAM" id="SSF109709">
    <property type="entry name" value="KorB DNA-binding domain-like"/>
    <property type="match status" value="1"/>
</dbReference>
<dbReference type="EMBL" id="JADEXS010000800">
    <property type="protein sequence ID" value="MBE9027163.1"/>
    <property type="molecule type" value="Genomic_DNA"/>
</dbReference>
<dbReference type="Pfam" id="PF02195">
    <property type="entry name" value="ParB_N"/>
    <property type="match status" value="1"/>
</dbReference>
<dbReference type="CDD" id="cd16393">
    <property type="entry name" value="SPO0J_N"/>
    <property type="match status" value="1"/>
</dbReference>
<dbReference type="SMART" id="SM00470">
    <property type="entry name" value="ParB"/>
    <property type="match status" value="1"/>
</dbReference>
<proteinExistence type="inferred from homology"/>
<dbReference type="Gene3D" id="1.10.10.2830">
    <property type="match status" value="1"/>
</dbReference>
<protein>
    <submittedName>
        <fullName evidence="4">ParB/RepB/Spo0J family partition protein</fullName>
    </submittedName>
</protein>
<dbReference type="GO" id="GO:0005694">
    <property type="term" value="C:chromosome"/>
    <property type="evidence" value="ECO:0007669"/>
    <property type="project" value="TreeGrafter"/>
</dbReference>
<feature type="domain" description="ParB-like N-terminal" evidence="3">
    <location>
        <begin position="41"/>
        <end position="131"/>
    </location>
</feature>
<comment type="similarity">
    <text evidence="1">Belongs to the ParB family.</text>
</comment>